<reference evidence="1 2" key="1">
    <citation type="submission" date="2016-09" db="EMBL/GenBank/DDBJ databases">
        <title>The draft genome of Dichanthelium oligosanthes: A C3 panicoid grass species.</title>
        <authorList>
            <person name="Studer A.J."/>
            <person name="Schnable J.C."/>
            <person name="Brutnell T.P."/>
        </authorList>
    </citation>
    <scope>NUCLEOTIDE SEQUENCE [LARGE SCALE GENOMIC DNA]</scope>
    <source>
        <strain evidence="2">cv. Kellogg 1175</strain>
        <tissue evidence="1">Leaf</tissue>
    </source>
</reference>
<dbReference type="Proteomes" id="UP000095767">
    <property type="component" value="Unassembled WGS sequence"/>
</dbReference>
<feature type="non-terminal residue" evidence="1">
    <location>
        <position position="1"/>
    </location>
</feature>
<dbReference type="EMBL" id="LWDX02005623">
    <property type="protein sequence ID" value="OEL37420.1"/>
    <property type="molecule type" value="Genomic_DNA"/>
</dbReference>
<proteinExistence type="predicted"/>
<name>A0A1E5WJV8_9POAL</name>
<sequence length="105" mass="11918">LKDAGLTGIKVLWTLFERRIQPLKARARPLFQYSGIGDLTRVSLEVLKPAEVRSRVWMLINKKMTADEEADLSHHEASQALHLAARRESYDLPCVSLLSCSCQRL</sequence>
<evidence type="ECO:0000313" key="1">
    <source>
        <dbReference type="EMBL" id="OEL37420.1"/>
    </source>
</evidence>
<dbReference type="AlphaFoldDB" id="A0A1E5WJV8"/>
<keyword evidence="2" id="KW-1185">Reference proteome</keyword>
<protein>
    <submittedName>
        <fullName evidence="1">Uncharacterized protein</fullName>
    </submittedName>
</protein>
<gene>
    <name evidence="1" type="ORF">BAE44_0001561</name>
</gene>
<accession>A0A1E5WJV8</accession>
<dbReference type="PANTHER" id="PTHR33026">
    <property type="entry name" value="OS06G0360600 PROTEIN"/>
    <property type="match status" value="1"/>
</dbReference>
<comment type="caution">
    <text evidence="1">The sequence shown here is derived from an EMBL/GenBank/DDBJ whole genome shotgun (WGS) entry which is preliminary data.</text>
</comment>
<evidence type="ECO:0000313" key="2">
    <source>
        <dbReference type="Proteomes" id="UP000095767"/>
    </source>
</evidence>
<dbReference type="PANTHER" id="PTHR33026:SF7">
    <property type="entry name" value="OS03G0100275 PROTEIN"/>
    <property type="match status" value="1"/>
</dbReference>
<organism evidence="1 2">
    <name type="scientific">Dichanthelium oligosanthes</name>
    <dbReference type="NCBI Taxonomy" id="888268"/>
    <lineage>
        <taxon>Eukaryota</taxon>
        <taxon>Viridiplantae</taxon>
        <taxon>Streptophyta</taxon>
        <taxon>Embryophyta</taxon>
        <taxon>Tracheophyta</taxon>
        <taxon>Spermatophyta</taxon>
        <taxon>Magnoliopsida</taxon>
        <taxon>Liliopsida</taxon>
        <taxon>Poales</taxon>
        <taxon>Poaceae</taxon>
        <taxon>PACMAD clade</taxon>
        <taxon>Panicoideae</taxon>
        <taxon>Panicodae</taxon>
        <taxon>Paniceae</taxon>
        <taxon>Dichantheliinae</taxon>
        <taxon>Dichanthelium</taxon>
    </lineage>
</organism>